<accession>A0ABU7LIM9</accession>
<sequence>MTFRRGLKSAALGGVAALILVGCGSGGAVTVVDDPKLESEFDTVLTTGQQRSLGEITEAGGLDSDSWDRMYYFSAPLLMSEINRSLGTEGVVWEGLPGDEAKGILVFTSGGDVVTAVIDHKPAVLLSGYATADSMVGPDQAIADYERVAVESRGH</sequence>
<keyword evidence="1" id="KW-0732">Signal</keyword>
<organism evidence="2 3">
    <name type="scientific">Rhodococcus artemisiae</name>
    <dbReference type="NCBI Taxonomy" id="714159"/>
    <lineage>
        <taxon>Bacteria</taxon>
        <taxon>Bacillati</taxon>
        <taxon>Actinomycetota</taxon>
        <taxon>Actinomycetes</taxon>
        <taxon>Mycobacteriales</taxon>
        <taxon>Nocardiaceae</taxon>
        <taxon>Rhodococcus</taxon>
    </lineage>
</organism>
<comment type="caution">
    <text evidence="2">The sequence shown here is derived from an EMBL/GenBank/DDBJ whole genome shotgun (WGS) entry which is preliminary data.</text>
</comment>
<evidence type="ECO:0008006" key="4">
    <source>
        <dbReference type="Google" id="ProtNLM"/>
    </source>
</evidence>
<evidence type="ECO:0000256" key="1">
    <source>
        <dbReference type="SAM" id="SignalP"/>
    </source>
</evidence>
<name>A0ABU7LIM9_9NOCA</name>
<feature type="chain" id="PRO_5046159212" description="Lipoprotein" evidence="1">
    <location>
        <begin position="28"/>
        <end position="155"/>
    </location>
</feature>
<dbReference type="Proteomes" id="UP001336020">
    <property type="component" value="Unassembled WGS sequence"/>
</dbReference>
<gene>
    <name evidence="2" type="ORF">Q7514_28280</name>
</gene>
<reference evidence="2 3" key="1">
    <citation type="submission" date="2023-07" db="EMBL/GenBank/DDBJ databases">
        <authorList>
            <person name="Girao M."/>
            <person name="Carvalho M.F."/>
        </authorList>
    </citation>
    <scope>NUCLEOTIDE SEQUENCE [LARGE SCALE GENOMIC DNA]</scope>
    <source>
        <strain evidence="2 3">YIM65754</strain>
    </source>
</reference>
<evidence type="ECO:0000313" key="3">
    <source>
        <dbReference type="Proteomes" id="UP001336020"/>
    </source>
</evidence>
<protein>
    <recommendedName>
        <fullName evidence="4">Lipoprotein</fullName>
    </recommendedName>
</protein>
<dbReference type="EMBL" id="JAUTXY010000018">
    <property type="protein sequence ID" value="MEE2061428.1"/>
    <property type="molecule type" value="Genomic_DNA"/>
</dbReference>
<evidence type="ECO:0000313" key="2">
    <source>
        <dbReference type="EMBL" id="MEE2061428.1"/>
    </source>
</evidence>
<keyword evidence="3" id="KW-1185">Reference proteome</keyword>
<proteinExistence type="predicted"/>
<dbReference type="RefSeq" id="WP_330136588.1">
    <property type="nucleotide sequence ID" value="NZ_JAUTXY010000018.1"/>
</dbReference>
<feature type="signal peptide" evidence="1">
    <location>
        <begin position="1"/>
        <end position="27"/>
    </location>
</feature>
<dbReference type="PROSITE" id="PS51257">
    <property type="entry name" value="PROKAR_LIPOPROTEIN"/>
    <property type="match status" value="1"/>
</dbReference>